<accession>A0ABQ7V4F2</accession>
<keyword evidence="10" id="KW-0325">Glycoprotein</keyword>
<evidence type="ECO:0000256" key="4">
    <source>
        <dbReference type="ARBA" id="ARBA00022614"/>
    </source>
</evidence>
<keyword evidence="12" id="KW-1185">Reference proteome</keyword>
<dbReference type="Pfam" id="PF00560">
    <property type="entry name" value="LRR_1"/>
    <property type="match status" value="4"/>
</dbReference>
<keyword evidence="9" id="KW-0675">Receptor</keyword>
<dbReference type="Pfam" id="PF13855">
    <property type="entry name" value="LRR_8"/>
    <property type="match status" value="1"/>
</dbReference>
<evidence type="ECO:0000313" key="12">
    <source>
        <dbReference type="Proteomes" id="UP000826656"/>
    </source>
</evidence>
<proteinExistence type="inferred from homology"/>
<evidence type="ECO:0000256" key="5">
    <source>
        <dbReference type="ARBA" id="ARBA00022692"/>
    </source>
</evidence>
<evidence type="ECO:0000256" key="3">
    <source>
        <dbReference type="ARBA" id="ARBA00022475"/>
    </source>
</evidence>
<keyword evidence="5" id="KW-0812">Transmembrane</keyword>
<evidence type="ECO:0000313" key="11">
    <source>
        <dbReference type="EMBL" id="KAH0758227.1"/>
    </source>
</evidence>
<evidence type="ECO:0000256" key="8">
    <source>
        <dbReference type="ARBA" id="ARBA00023136"/>
    </source>
</evidence>
<evidence type="ECO:0000256" key="10">
    <source>
        <dbReference type="ARBA" id="ARBA00023180"/>
    </source>
</evidence>
<dbReference type="Gene3D" id="3.80.10.10">
    <property type="entry name" value="Ribonuclease Inhibitor"/>
    <property type="match status" value="1"/>
</dbReference>
<comment type="caution">
    <text evidence="11">The sequence shown here is derived from an EMBL/GenBank/DDBJ whole genome shotgun (WGS) entry which is preliminary data.</text>
</comment>
<evidence type="ECO:0000256" key="7">
    <source>
        <dbReference type="ARBA" id="ARBA00022989"/>
    </source>
</evidence>
<gene>
    <name evidence="11" type="ORF">KY290_021720</name>
</gene>
<keyword evidence="7" id="KW-1133">Transmembrane helix</keyword>
<dbReference type="InterPro" id="IPR032675">
    <property type="entry name" value="LRR_dom_sf"/>
</dbReference>
<dbReference type="PANTHER" id="PTHR27004:SF412">
    <property type="entry name" value="RECEPTOR-LIKE PROTEIN 12"/>
    <property type="match status" value="1"/>
</dbReference>
<keyword evidence="6" id="KW-0677">Repeat</keyword>
<comment type="similarity">
    <text evidence="2">Belongs to the RLP family.</text>
</comment>
<organism evidence="11 12">
    <name type="scientific">Solanum tuberosum</name>
    <name type="common">Potato</name>
    <dbReference type="NCBI Taxonomy" id="4113"/>
    <lineage>
        <taxon>Eukaryota</taxon>
        <taxon>Viridiplantae</taxon>
        <taxon>Streptophyta</taxon>
        <taxon>Embryophyta</taxon>
        <taxon>Tracheophyta</taxon>
        <taxon>Spermatophyta</taxon>
        <taxon>Magnoliopsida</taxon>
        <taxon>eudicotyledons</taxon>
        <taxon>Gunneridae</taxon>
        <taxon>Pentapetalae</taxon>
        <taxon>asterids</taxon>
        <taxon>lamiids</taxon>
        <taxon>Solanales</taxon>
        <taxon>Solanaceae</taxon>
        <taxon>Solanoideae</taxon>
        <taxon>Solaneae</taxon>
        <taxon>Solanum</taxon>
    </lineage>
</organism>
<keyword evidence="8" id="KW-0472">Membrane</keyword>
<comment type="subcellular location">
    <subcellularLocation>
        <location evidence="1">Cell membrane</location>
        <topology evidence="1">Single-pass type I membrane protein</topology>
    </subcellularLocation>
</comment>
<reference evidence="11 12" key="1">
    <citation type="journal article" date="2021" name="bioRxiv">
        <title>Chromosome-scale and haplotype-resolved genome assembly of a tetraploid potato cultivar.</title>
        <authorList>
            <person name="Sun H."/>
            <person name="Jiao W.-B."/>
            <person name="Krause K."/>
            <person name="Campoy J.A."/>
            <person name="Goel M."/>
            <person name="Folz-Donahue K."/>
            <person name="Kukat C."/>
            <person name="Huettel B."/>
            <person name="Schneeberger K."/>
        </authorList>
    </citation>
    <scope>NUCLEOTIDE SEQUENCE [LARGE SCALE GENOMIC DNA]</scope>
    <source>
        <strain evidence="11">SolTubOtavaFocal</strain>
        <tissue evidence="11">Leaves</tissue>
    </source>
</reference>
<evidence type="ECO:0000256" key="2">
    <source>
        <dbReference type="ARBA" id="ARBA00009592"/>
    </source>
</evidence>
<evidence type="ECO:0000256" key="6">
    <source>
        <dbReference type="ARBA" id="ARBA00022737"/>
    </source>
</evidence>
<keyword evidence="3" id="KW-1003">Cell membrane</keyword>
<evidence type="ECO:0000256" key="9">
    <source>
        <dbReference type="ARBA" id="ARBA00023170"/>
    </source>
</evidence>
<dbReference type="Proteomes" id="UP000826656">
    <property type="component" value="Unassembled WGS sequence"/>
</dbReference>
<name>A0ABQ7V4F2_SOLTU</name>
<keyword evidence="4" id="KW-0433">Leucine-rich repeat</keyword>
<dbReference type="SUPFAM" id="SSF52058">
    <property type="entry name" value="L domain-like"/>
    <property type="match status" value="1"/>
</dbReference>
<dbReference type="InterPro" id="IPR001611">
    <property type="entry name" value="Leu-rich_rpt"/>
</dbReference>
<dbReference type="EMBL" id="JAIVGD010000015">
    <property type="protein sequence ID" value="KAH0758227.1"/>
    <property type="molecule type" value="Genomic_DNA"/>
</dbReference>
<sequence>MDSLFVLDLRSNSFSGSLPPLCSRTTSHLRTIVLNGNQFEGPVPMLLLNCNSLEILDVGNNSIIGTFPTWLGTLQQLQVLILKSNKFHGPISACQTEFCFPMLRILDVSRNKFNGSLLPQVFKNFIAMIKLDDTNKGQDIDLERTMTVIDLSSNHFDGVIPKALKDLSSLWLLNLSHNDLRGDIPTELGQMNMLEVLDLSWNWLTGKIPRELTRLNFLAVFNLSQNVLVGPIPQGSQFMLNLWVRVTNNYKILPPFQKN</sequence>
<evidence type="ECO:0000256" key="1">
    <source>
        <dbReference type="ARBA" id="ARBA00004251"/>
    </source>
</evidence>
<dbReference type="PANTHER" id="PTHR27004">
    <property type="entry name" value="RECEPTOR-LIKE PROTEIN 12 ISOFORM X1"/>
    <property type="match status" value="1"/>
</dbReference>
<protein>
    <submittedName>
        <fullName evidence="11">Uncharacterized protein</fullName>
    </submittedName>
</protein>